<dbReference type="PRINTS" id="PR00982">
    <property type="entry name" value="TRNASYNTHLYS"/>
</dbReference>
<dbReference type="Gene3D" id="3.30.930.10">
    <property type="entry name" value="Bira Bifunctional Protein, Domain 2"/>
    <property type="match status" value="1"/>
</dbReference>
<gene>
    <name evidence="5" type="ORF">CMC5_036360</name>
</gene>
<dbReference type="GO" id="GO:0005524">
    <property type="term" value="F:ATP binding"/>
    <property type="evidence" value="ECO:0007669"/>
    <property type="project" value="UniProtKB-KW"/>
</dbReference>
<dbReference type="InterPro" id="IPR006195">
    <property type="entry name" value="aa-tRNA-synth_II"/>
</dbReference>
<dbReference type="PANTHER" id="PTHR42918:SF6">
    <property type="entry name" value="ELONGATION FACTOR P--(R)-BETA-LYSINE LIGASE"/>
    <property type="match status" value="1"/>
</dbReference>
<dbReference type="GO" id="GO:0006430">
    <property type="term" value="P:lysyl-tRNA aminoacylation"/>
    <property type="evidence" value="ECO:0007669"/>
    <property type="project" value="InterPro"/>
</dbReference>
<dbReference type="GO" id="GO:0000049">
    <property type="term" value="F:tRNA binding"/>
    <property type="evidence" value="ECO:0007669"/>
    <property type="project" value="TreeGrafter"/>
</dbReference>
<sequence length="416" mass="45972">MISPGQLHPIHGRVIAVSERKGFQDIALLVKGETHTVQGLLGDPALAPGDLVVLDPTDSGAPPRVLRVGGPTRGAWDPEGDALRWQRSTVSPNRMKLLWKRQTILRTVREYFYDQGFLEAQTPLLARGACPDVHLSPIQAADGYLVTSTEYQIKRMIVGGFEKVFTLTQNFRGGDAGMHHNPEFTMLEWARAFSPLEAIENDAEALVKRALEALDPGAECIHYRGRTIRLSGVHWERLSVRGALSRYLRVDIDPEFSPTSIEKAASRDDLGIEVRFRNDPHAALTLLLDQLTPHLGFEAPVFLTDWPAFMTTSASLTPGSPALAERSELFIAGIELSDGFPSLRDPAQQEDLFARELARREEAGLPSVPLDTRYVQALHQGLPPGAGMALGFDRLAMLLTGQEHIRSILPFSWDEL</sequence>
<dbReference type="EMBL" id="CP012159">
    <property type="protein sequence ID" value="AKT39489.1"/>
    <property type="molecule type" value="Genomic_DNA"/>
</dbReference>
<evidence type="ECO:0000256" key="1">
    <source>
        <dbReference type="ARBA" id="ARBA00022598"/>
    </source>
</evidence>
<accession>A0A0K1EF60</accession>
<evidence type="ECO:0000256" key="3">
    <source>
        <dbReference type="ARBA" id="ARBA00022840"/>
    </source>
</evidence>
<feature type="domain" description="Aminoacyl-transfer RNA synthetases class-II family profile" evidence="4">
    <location>
        <begin position="101"/>
        <end position="410"/>
    </location>
</feature>
<reference evidence="5 6" key="1">
    <citation type="submission" date="2015-07" db="EMBL/GenBank/DDBJ databases">
        <title>Genome analysis of myxobacterium Chondromyces crocatus Cm c5 reveals a high potential for natural compound synthesis and the genetic basis for the loss of fruiting body formation.</title>
        <authorList>
            <person name="Zaburannyi N."/>
            <person name="Bunk B."/>
            <person name="Maier J."/>
            <person name="Overmann J."/>
            <person name="Mueller R."/>
        </authorList>
    </citation>
    <scope>NUCLEOTIDE SEQUENCE [LARGE SCALE GENOMIC DNA]</scope>
    <source>
        <strain evidence="5 6">Cm c5</strain>
    </source>
</reference>
<dbReference type="AlphaFoldDB" id="A0A0K1EF60"/>
<keyword evidence="2" id="KW-0547">Nucleotide-binding</keyword>
<organism evidence="5 6">
    <name type="scientific">Chondromyces crocatus</name>
    <dbReference type="NCBI Taxonomy" id="52"/>
    <lineage>
        <taxon>Bacteria</taxon>
        <taxon>Pseudomonadati</taxon>
        <taxon>Myxococcota</taxon>
        <taxon>Polyangia</taxon>
        <taxon>Polyangiales</taxon>
        <taxon>Polyangiaceae</taxon>
        <taxon>Chondromyces</taxon>
    </lineage>
</organism>
<evidence type="ECO:0000256" key="2">
    <source>
        <dbReference type="ARBA" id="ARBA00022741"/>
    </source>
</evidence>
<evidence type="ECO:0000259" key="4">
    <source>
        <dbReference type="PROSITE" id="PS50862"/>
    </source>
</evidence>
<evidence type="ECO:0000313" key="6">
    <source>
        <dbReference type="Proteomes" id="UP000067626"/>
    </source>
</evidence>
<dbReference type="InterPro" id="IPR018149">
    <property type="entry name" value="Lys-tRNA-synth_II_C"/>
</dbReference>
<dbReference type="PROSITE" id="PS50862">
    <property type="entry name" value="AA_TRNA_LIGASE_II"/>
    <property type="match status" value="1"/>
</dbReference>
<dbReference type="GO" id="GO:0004824">
    <property type="term" value="F:lysine-tRNA ligase activity"/>
    <property type="evidence" value="ECO:0007669"/>
    <property type="project" value="InterPro"/>
</dbReference>
<dbReference type="STRING" id="52.CMC5_036360"/>
<dbReference type="InterPro" id="IPR045864">
    <property type="entry name" value="aa-tRNA-synth_II/BPL/LPL"/>
</dbReference>
<dbReference type="GO" id="GO:0005829">
    <property type="term" value="C:cytosol"/>
    <property type="evidence" value="ECO:0007669"/>
    <property type="project" value="TreeGrafter"/>
</dbReference>
<dbReference type="InterPro" id="IPR004364">
    <property type="entry name" value="Aa-tRNA-synt_II"/>
</dbReference>
<evidence type="ECO:0000313" key="5">
    <source>
        <dbReference type="EMBL" id="AKT39489.1"/>
    </source>
</evidence>
<name>A0A0K1EF60_CHOCO</name>
<dbReference type="Proteomes" id="UP000067626">
    <property type="component" value="Chromosome"/>
</dbReference>
<keyword evidence="1" id="KW-0436">Ligase</keyword>
<dbReference type="KEGG" id="ccro:CMC5_036360"/>
<dbReference type="SUPFAM" id="SSF55681">
    <property type="entry name" value="Class II aaRS and biotin synthetases"/>
    <property type="match status" value="1"/>
</dbReference>
<dbReference type="Pfam" id="PF00152">
    <property type="entry name" value="tRNA-synt_2"/>
    <property type="match status" value="1"/>
</dbReference>
<keyword evidence="3" id="KW-0067">ATP-binding</keyword>
<dbReference type="PANTHER" id="PTHR42918">
    <property type="entry name" value="LYSYL-TRNA SYNTHETASE"/>
    <property type="match status" value="1"/>
</dbReference>
<keyword evidence="6" id="KW-1185">Reference proteome</keyword>
<protein>
    <recommendedName>
        <fullName evidence="4">Aminoacyl-transfer RNA synthetases class-II family profile domain-containing protein</fullName>
    </recommendedName>
</protein>
<proteinExistence type="predicted"/>